<evidence type="ECO:0000313" key="1">
    <source>
        <dbReference type="EMBL" id="RAL08490.1"/>
    </source>
</evidence>
<dbReference type="EMBL" id="KZ824313">
    <property type="protein sequence ID" value="RAL08490.1"/>
    <property type="molecule type" value="Genomic_DNA"/>
</dbReference>
<dbReference type="AlphaFoldDB" id="A0A395HL48"/>
<name>A0A395HL48_ASPHC</name>
<reference evidence="1 2" key="1">
    <citation type="submission" date="2018-02" db="EMBL/GenBank/DDBJ databases">
        <title>The genomes of Aspergillus section Nigri reveals drivers in fungal speciation.</title>
        <authorList>
            <consortium name="DOE Joint Genome Institute"/>
            <person name="Vesth T.C."/>
            <person name="Nybo J."/>
            <person name="Theobald S."/>
            <person name="Brandl J."/>
            <person name="Frisvad J.C."/>
            <person name="Nielsen K.F."/>
            <person name="Lyhne E.K."/>
            <person name="Kogle M.E."/>
            <person name="Kuo A."/>
            <person name="Riley R."/>
            <person name="Clum A."/>
            <person name="Nolan M."/>
            <person name="Lipzen A."/>
            <person name="Salamov A."/>
            <person name="Henrissat B."/>
            <person name="Wiebenga A."/>
            <person name="De vries R.P."/>
            <person name="Grigoriev I.V."/>
            <person name="Mortensen U.H."/>
            <person name="Andersen M.R."/>
            <person name="Baker S.E."/>
        </authorList>
    </citation>
    <scope>NUCLEOTIDE SEQUENCE [LARGE SCALE GENOMIC DNA]</scope>
    <source>
        <strain evidence="1 2">CBS 101889</strain>
    </source>
</reference>
<gene>
    <name evidence="1" type="ORF">BO97DRAFT_202525</name>
</gene>
<accession>A0A395HL48</accession>
<protein>
    <submittedName>
        <fullName evidence="1">Uncharacterized protein</fullName>
    </submittedName>
</protein>
<sequence>MRRVLYLVACTGVTAPLINRSSSVLYSRSSFLSIYCERSGPGHLRDLCSPFRVCFLVCSPQSQSGCRCQWPLSCKGKANIREV</sequence>
<organism evidence="1 2">
    <name type="scientific">Aspergillus homomorphus (strain CBS 101889)</name>
    <dbReference type="NCBI Taxonomy" id="1450537"/>
    <lineage>
        <taxon>Eukaryota</taxon>
        <taxon>Fungi</taxon>
        <taxon>Dikarya</taxon>
        <taxon>Ascomycota</taxon>
        <taxon>Pezizomycotina</taxon>
        <taxon>Eurotiomycetes</taxon>
        <taxon>Eurotiomycetidae</taxon>
        <taxon>Eurotiales</taxon>
        <taxon>Aspergillaceae</taxon>
        <taxon>Aspergillus</taxon>
        <taxon>Aspergillus subgen. Circumdati</taxon>
    </lineage>
</organism>
<evidence type="ECO:0000313" key="2">
    <source>
        <dbReference type="Proteomes" id="UP000248961"/>
    </source>
</evidence>
<dbReference type="VEuPathDB" id="FungiDB:BO97DRAFT_202525"/>
<dbReference type="Proteomes" id="UP000248961">
    <property type="component" value="Unassembled WGS sequence"/>
</dbReference>
<keyword evidence="2" id="KW-1185">Reference proteome</keyword>
<dbReference type="RefSeq" id="XP_025547644.1">
    <property type="nucleotide sequence ID" value="XM_025690541.1"/>
</dbReference>
<proteinExistence type="predicted"/>
<dbReference type="GeneID" id="37194830"/>